<proteinExistence type="predicted"/>
<reference evidence="1 2" key="1">
    <citation type="submission" date="2023-09" db="EMBL/GenBank/DDBJ databases">
        <title>Streptomyces sp. nov.: A antagonism against Alternaria gaisen Producing Streptochlin, Isolated from Tamarix root soil.</title>
        <authorList>
            <person name="Chen Y."/>
        </authorList>
    </citation>
    <scope>NUCLEOTIDE SEQUENCE [LARGE SCALE GENOMIC DNA]</scope>
    <source>
        <strain evidence="1 2">TRM76323</strain>
    </source>
</reference>
<comment type="caution">
    <text evidence="1">The sequence shown here is derived from an EMBL/GenBank/DDBJ whole genome shotgun (WGS) entry which is preliminary data.</text>
</comment>
<accession>A0ABU3QKP8</accession>
<gene>
    <name evidence="1" type="ORF">RND61_14750</name>
</gene>
<protein>
    <submittedName>
        <fullName evidence="1">Uncharacterized protein</fullName>
    </submittedName>
</protein>
<sequence>MKYTDGQLGSPFPERKMKKRHAFKQVRKWDIERLDEYDQGEEYWKNLILERSHNKRWRAIMKAYGYKDKYDVLEAMEHWEWMEYTFSTRGYSIPMPLGQKQKVSKLSEGFVPDDYFD</sequence>
<evidence type="ECO:0000313" key="1">
    <source>
        <dbReference type="EMBL" id="MDT9683322.1"/>
    </source>
</evidence>
<dbReference type="Proteomes" id="UP001250181">
    <property type="component" value="Unassembled WGS sequence"/>
</dbReference>
<organism evidence="1 2">
    <name type="scientific">Streptomyces tamarix</name>
    <dbReference type="NCBI Taxonomy" id="3078565"/>
    <lineage>
        <taxon>Bacteria</taxon>
        <taxon>Bacillati</taxon>
        <taxon>Actinomycetota</taxon>
        <taxon>Actinomycetes</taxon>
        <taxon>Kitasatosporales</taxon>
        <taxon>Streptomycetaceae</taxon>
        <taxon>Streptomyces</taxon>
    </lineage>
</organism>
<keyword evidence="2" id="KW-1185">Reference proteome</keyword>
<name>A0ABU3QKP8_9ACTN</name>
<evidence type="ECO:0000313" key="2">
    <source>
        <dbReference type="Proteomes" id="UP001250181"/>
    </source>
</evidence>
<dbReference type="EMBL" id="JAWCTQ010000016">
    <property type="protein sequence ID" value="MDT9683322.1"/>
    <property type="molecule type" value="Genomic_DNA"/>
</dbReference>
<dbReference type="RefSeq" id="WP_315878396.1">
    <property type="nucleotide sequence ID" value="NZ_JAWCTQ010000016.1"/>
</dbReference>